<protein>
    <submittedName>
        <fullName evidence="1">Uncharacterized protein</fullName>
    </submittedName>
</protein>
<reference evidence="2" key="1">
    <citation type="journal article" date="2019" name="Int. J. Syst. Evol. Microbiol.">
        <title>The Global Catalogue of Microorganisms (GCM) 10K type strain sequencing project: providing services to taxonomists for standard genome sequencing and annotation.</title>
        <authorList>
            <consortium name="The Broad Institute Genomics Platform"/>
            <consortium name="The Broad Institute Genome Sequencing Center for Infectious Disease"/>
            <person name="Wu L."/>
            <person name="Ma J."/>
        </authorList>
    </citation>
    <scope>NUCLEOTIDE SEQUENCE [LARGE SCALE GENOMIC DNA]</scope>
    <source>
        <strain evidence="2">JCM 17217</strain>
    </source>
</reference>
<dbReference type="Proteomes" id="UP001501556">
    <property type="component" value="Unassembled WGS sequence"/>
</dbReference>
<dbReference type="EMBL" id="BAABDI010000014">
    <property type="protein sequence ID" value="GAA3976643.1"/>
    <property type="molecule type" value="Genomic_DNA"/>
</dbReference>
<keyword evidence="2" id="KW-1185">Reference proteome</keyword>
<accession>A0ABP7Q5J1</accession>
<gene>
    <name evidence="1" type="ORF">GCM10022407_22510</name>
</gene>
<name>A0ABP7Q5J1_9BACT</name>
<organism evidence="1 2">
    <name type="scientific">Hymenobacter antarcticus</name>
    <dbReference type="NCBI Taxonomy" id="486270"/>
    <lineage>
        <taxon>Bacteria</taxon>
        <taxon>Pseudomonadati</taxon>
        <taxon>Bacteroidota</taxon>
        <taxon>Cytophagia</taxon>
        <taxon>Cytophagales</taxon>
        <taxon>Hymenobacteraceae</taxon>
        <taxon>Hymenobacter</taxon>
    </lineage>
</organism>
<comment type="caution">
    <text evidence="1">The sequence shown here is derived from an EMBL/GenBank/DDBJ whole genome shotgun (WGS) entry which is preliminary data.</text>
</comment>
<dbReference type="RefSeq" id="WP_345124282.1">
    <property type="nucleotide sequence ID" value="NZ_BAABDI010000014.1"/>
</dbReference>
<evidence type="ECO:0000313" key="1">
    <source>
        <dbReference type="EMBL" id="GAA3976643.1"/>
    </source>
</evidence>
<proteinExistence type="predicted"/>
<evidence type="ECO:0000313" key="2">
    <source>
        <dbReference type="Proteomes" id="UP001501556"/>
    </source>
</evidence>
<sequence>MQTTGQRLGLALARDEQGQVAYPTVVLLDEKLQVRGRWLGLIKAAPLRAALDKLADAPGL</sequence>